<dbReference type="Gene3D" id="3.40.50.1820">
    <property type="entry name" value="alpha/beta hydrolase"/>
    <property type="match status" value="1"/>
</dbReference>
<proteinExistence type="predicted"/>
<keyword evidence="2" id="KW-1185">Reference proteome</keyword>
<protein>
    <recommendedName>
        <fullName evidence="3">Alpha/beta hydrolase</fullName>
    </recommendedName>
</protein>
<dbReference type="Proteomes" id="UP001368270">
    <property type="component" value="Unassembled WGS sequence"/>
</dbReference>
<organism evidence="1 2">
    <name type="scientific">Cognatishimia coralii</name>
    <dbReference type="NCBI Taxonomy" id="3083254"/>
    <lineage>
        <taxon>Bacteria</taxon>
        <taxon>Pseudomonadati</taxon>
        <taxon>Pseudomonadota</taxon>
        <taxon>Alphaproteobacteria</taxon>
        <taxon>Rhodobacterales</taxon>
        <taxon>Paracoccaceae</taxon>
        <taxon>Cognatishimia</taxon>
    </lineage>
</organism>
<dbReference type="RefSeq" id="WP_339404105.1">
    <property type="nucleotide sequence ID" value="NZ_JBBGAZ010000007.1"/>
</dbReference>
<evidence type="ECO:0008006" key="3">
    <source>
        <dbReference type="Google" id="ProtNLM"/>
    </source>
</evidence>
<evidence type="ECO:0000313" key="1">
    <source>
        <dbReference type="EMBL" id="MEJ5219280.1"/>
    </source>
</evidence>
<reference evidence="1 2" key="1">
    <citation type="submission" date="2024-03" db="EMBL/GenBank/DDBJ databases">
        <title>Cognatishimia coralii sp. nov., a marine bacterium isolated from coral surrounding seawater.</title>
        <authorList>
            <person name="Liu X."/>
            <person name="Liu S."/>
            <person name="Sun H."/>
            <person name="Zhang Y."/>
        </authorList>
    </citation>
    <scope>NUCLEOTIDE SEQUENCE [LARGE SCALE GENOMIC DNA]</scope>
    <source>
        <strain evidence="1 2">D5M38</strain>
    </source>
</reference>
<dbReference type="EMBL" id="JBBGAZ010000007">
    <property type="protein sequence ID" value="MEJ5219280.1"/>
    <property type="molecule type" value="Genomic_DNA"/>
</dbReference>
<evidence type="ECO:0000313" key="2">
    <source>
        <dbReference type="Proteomes" id="UP001368270"/>
    </source>
</evidence>
<dbReference type="InterPro" id="IPR029058">
    <property type="entry name" value="AB_hydrolase_fold"/>
</dbReference>
<sequence length="299" mass="33610">MFSRMFANLATTTRAPLFDSPANWGLAYEDVEFQTADGLTIRGWLINPGQDKVIIQSHFGLFASRAGYTNDGKPRGMRAWPQDIPFLKHIQKFAEEGYTTLAYDLRNCGESDKTSDGLSCDGQAEYQDVMAAVNFMTSHPDYKDAPIGMLNICMGSSSMTLAHGVPGGLEHVDNIKAHVVIQPLNSGMWFEQMKVPGFMIRGAVRYNQRRGGVDFTQKPIVKAHLINKPTMVIQNKNDPYADMDYVSSYYNTLNVEKEMVWTDKEKSRIAGYADLTERPEKVIEWFNKYVPNKAPVAQA</sequence>
<name>A0ABU8QIM9_9RHOB</name>
<accession>A0ABU8QIM9</accession>
<dbReference type="SUPFAM" id="SSF53474">
    <property type="entry name" value="alpha/beta-Hydrolases"/>
    <property type="match status" value="1"/>
</dbReference>
<comment type="caution">
    <text evidence="1">The sequence shown here is derived from an EMBL/GenBank/DDBJ whole genome shotgun (WGS) entry which is preliminary data.</text>
</comment>
<gene>
    <name evidence="1" type="ORF">WG622_13570</name>
</gene>